<accession>A0A5E4VND6</accession>
<dbReference type="PROSITE" id="PS50956">
    <property type="entry name" value="HTH_ASNC_2"/>
    <property type="match status" value="1"/>
</dbReference>
<evidence type="ECO:0000313" key="5">
    <source>
        <dbReference type="EMBL" id="VVE13721.1"/>
    </source>
</evidence>
<evidence type="ECO:0000256" key="1">
    <source>
        <dbReference type="ARBA" id="ARBA00023015"/>
    </source>
</evidence>
<feature type="domain" description="HTH asnC-type" evidence="4">
    <location>
        <begin position="10"/>
        <end position="71"/>
    </location>
</feature>
<dbReference type="InterPro" id="IPR011991">
    <property type="entry name" value="ArsR-like_HTH"/>
</dbReference>
<reference evidence="5 6" key="1">
    <citation type="submission" date="2019-08" db="EMBL/GenBank/DDBJ databases">
        <authorList>
            <person name="Peeters C."/>
        </authorList>
    </citation>
    <scope>NUCLEOTIDE SEQUENCE [LARGE SCALE GENOMIC DNA]</scope>
    <source>
        <strain evidence="5 6">LMG 31013</strain>
    </source>
</reference>
<dbReference type="GO" id="GO:0043565">
    <property type="term" value="F:sequence-specific DNA binding"/>
    <property type="evidence" value="ECO:0007669"/>
    <property type="project" value="InterPro"/>
</dbReference>
<sequence length="166" mass="18621">MGSHVPKLELDKIDRRILALLQSNGRLSNLEIAEQVRLSPSPCLRRIRRLEEAGVIRGYVALLEPTRIGLGLLAYVNVRLDKRHPGDGQGGSVIEHFRAVVDTWTEVVGCYAMAGDMDYLLRVHVRDMAHFSRFMQAQLLVHPSVVDVKTSFVLDQLKETTALPLP</sequence>
<dbReference type="PANTHER" id="PTHR30154">
    <property type="entry name" value="LEUCINE-RESPONSIVE REGULATORY PROTEIN"/>
    <property type="match status" value="1"/>
</dbReference>
<dbReference type="GO" id="GO:0005829">
    <property type="term" value="C:cytosol"/>
    <property type="evidence" value="ECO:0007669"/>
    <property type="project" value="TreeGrafter"/>
</dbReference>
<dbReference type="Pfam" id="PF13412">
    <property type="entry name" value="HTH_24"/>
    <property type="match status" value="1"/>
</dbReference>
<name>A0A5E4VND6_9BURK</name>
<dbReference type="InterPro" id="IPR019887">
    <property type="entry name" value="Tscrpt_reg_AsnC/Lrp_C"/>
</dbReference>
<gene>
    <name evidence="5" type="ORF">PTE31013_02787</name>
</gene>
<keyword evidence="6" id="KW-1185">Reference proteome</keyword>
<dbReference type="SUPFAM" id="SSF54909">
    <property type="entry name" value="Dimeric alpha+beta barrel"/>
    <property type="match status" value="1"/>
</dbReference>
<dbReference type="CDD" id="cd00090">
    <property type="entry name" value="HTH_ARSR"/>
    <property type="match status" value="1"/>
</dbReference>
<dbReference type="InterPro" id="IPR036388">
    <property type="entry name" value="WH-like_DNA-bd_sf"/>
</dbReference>
<dbReference type="SUPFAM" id="SSF46785">
    <property type="entry name" value="Winged helix' DNA-binding domain"/>
    <property type="match status" value="1"/>
</dbReference>
<evidence type="ECO:0000256" key="3">
    <source>
        <dbReference type="ARBA" id="ARBA00023163"/>
    </source>
</evidence>
<dbReference type="EMBL" id="CABPRU010000006">
    <property type="protein sequence ID" value="VVE13721.1"/>
    <property type="molecule type" value="Genomic_DNA"/>
</dbReference>
<dbReference type="Proteomes" id="UP000334380">
    <property type="component" value="Unassembled WGS sequence"/>
</dbReference>
<dbReference type="Pfam" id="PF01037">
    <property type="entry name" value="AsnC_trans_reg"/>
    <property type="match status" value="1"/>
</dbReference>
<evidence type="ECO:0000259" key="4">
    <source>
        <dbReference type="PROSITE" id="PS50956"/>
    </source>
</evidence>
<protein>
    <submittedName>
        <fullName evidence="5">AsnC family transcriptional regulator</fullName>
    </submittedName>
</protein>
<dbReference type="InterPro" id="IPR000485">
    <property type="entry name" value="AsnC-type_HTH_dom"/>
</dbReference>
<keyword evidence="2" id="KW-0238">DNA-binding</keyword>
<dbReference type="Gene3D" id="1.10.10.10">
    <property type="entry name" value="Winged helix-like DNA-binding domain superfamily/Winged helix DNA-binding domain"/>
    <property type="match status" value="1"/>
</dbReference>
<keyword evidence="3" id="KW-0804">Transcription</keyword>
<dbReference type="InterPro" id="IPR019888">
    <property type="entry name" value="Tscrpt_reg_AsnC-like"/>
</dbReference>
<dbReference type="InterPro" id="IPR036390">
    <property type="entry name" value="WH_DNA-bd_sf"/>
</dbReference>
<dbReference type="PANTHER" id="PTHR30154:SF46">
    <property type="entry name" value="TRANSCRIPTIONAL REGULATORY PROTEIN"/>
    <property type="match status" value="1"/>
</dbReference>
<dbReference type="Gene3D" id="3.30.70.920">
    <property type="match status" value="1"/>
</dbReference>
<dbReference type="SMART" id="SM00344">
    <property type="entry name" value="HTH_ASNC"/>
    <property type="match status" value="1"/>
</dbReference>
<evidence type="ECO:0000256" key="2">
    <source>
        <dbReference type="ARBA" id="ARBA00023125"/>
    </source>
</evidence>
<dbReference type="InterPro" id="IPR011008">
    <property type="entry name" value="Dimeric_a/b-barrel"/>
</dbReference>
<dbReference type="FunFam" id="1.10.10.10:FF:000186">
    <property type="entry name" value="AsnC family transcriptional regulator"/>
    <property type="match status" value="1"/>
</dbReference>
<dbReference type="GO" id="GO:0043200">
    <property type="term" value="P:response to amino acid"/>
    <property type="evidence" value="ECO:0007669"/>
    <property type="project" value="TreeGrafter"/>
</dbReference>
<proteinExistence type="predicted"/>
<evidence type="ECO:0000313" key="6">
    <source>
        <dbReference type="Proteomes" id="UP000334380"/>
    </source>
</evidence>
<dbReference type="GO" id="GO:0006355">
    <property type="term" value="P:regulation of DNA-templated transcription"/>
    <property type="evidence" value="ECO:0007669"/>
    <property type="project" value="UniProtKB-ARBA"/>
</dbReference>
<organism evidence="5 6">
    <name type="scientific">Pandoraea terrigena</name>
    <dbReference type="NCBI Taxonomy" id="2508292"/>
    <lineage>
        <taxon>Bacteria</taxon>
        <taxon>Pseudomonadati</taxon>
        <taxon>Pseudomonadota</taxon>
        <taxon>Betaproteobacteria</taxon>
        <taxon>Burkholderiales</taxon>
        <taxon>Burkholderiaceae</taxon>
        <taxon>Pandoraea</taxon>
    </lineage>
</organism>
<dbReference type="PRINTS" id="PR00033">
    <property type="entry name" value="HTHASNC"/>
</dbReference>
<keyword evidence="1" id="KW-0805">Transcription regulation</keyword>
<dbReference type="AlphaFoldDB" id="A0A5E4VND6"/>